<dbReference type="Proteomes" id="UP001054252">
    <property type="component" value="Unassembled WGS sequence"/>
</dbReference>
<reference evidence="2 3" key="1">
    <citation type="journal article" date="2021" name="Commun. Biol.">
        <title>The genome of Shorea leprosula (Dipterocarpaceae) highlights the ecological relevance of drought in aseasonal tropical rainforests.</title>
        <authorList>
            <person name="Ng K.K.S."/>
            <person name="Kobayashi M.J."/>
            <person name="Fawcett J.A."/>
            <person name="Hatakeyama M."/>
            <person name="Paape T."/>
            <person name="Ng C.H."/>
            <person name="Ang C.C."/>
            <person name="Tnah L.H."/>
            <person name="Lee C.T."/>
            <person name="Nishiyama T."/>
            <person name="Sese J."/>
            <person name="O'Brien M.J."/>
            <person name="Copetti D."/>
            <person name="Mohd Noor M.I."/>
            <person name="Ong R.C."/>
            <person name="Putra M."/>
            <person name="Sireger I.Z."/>
            <person name="Indrioko S."/>
            <person name="Kosugi Y."/>
            <person name="Izuno A."/>
            <person name="Isagi Y."/>
            <person name="Lee S.L."/>
            <person name="Shimizu K.K."/>
        </authorList>
    </citation>
    <scope>NUCLEOTIDE SEQUENCE [LARGE SCALE GENOMIC DNA]</scope>
    <source>
        <strain evidence="2">214</strain>
    </source>
</reference>
<evidence type="ECO:0000313" key="2">
    <source>
        <dbReference type="EMBL" id="GKU97556.1"/>
    </source>
</evidence>
<sequence length="411" mass="44650">MGPASYCSCRKQGGTPGLESSLQLSCKAQRLVFGVGTPILKSAIIRATNYEMRMKARLEVGFQYLSEVDPDGGSRGDELEPDRARRPSIESRLAALHLMTSDYLRVCVGIKATSGYHGMELGDVVEGEVRGSMTRGHGRSWDLLAFVQVLDFGAENQVILITVGDILLVVKTIIAEMSSEGTLSVGGGEGMRDVSSSSSSSSSRGSGGRTSVSGGYGGQEGGLVPTNILEVGDNREKCYDESDEVVGEVVGYKSCWRCRGELGHLVENYSIPPYVLIRPVGAGLRFPILELLVALLKEYGLGLTQLVPNGVRRSIVGDNLVWDSISAYDRTENEVFNRSRGSELRHDSHIHPYAPHEVRTRAHKELNNEEGGASMTSYTGYHRSRYTEMLSFAIASLLICQLGRSHPGDKL</sequence>
<organism evidence="2 3">
    <name type="scientific">Rubroshorea leprosula</name>
    <dbReference type="NCBI Taxonomy" id="152421"/>
    <lineage>
        <taxon>Eukaryota</taxon>
        <taxon>Viridiplantae</taxon>
        <taxon>Streptophyta</taxon>
        <taxon>Embryophyta</taxon>
        <taxon>Tracheophyta</taxon>
        <taxon>Spermatophyta</taxon>
        <taxon>Magnoliopsida</taxon>
        <taxon>eudicotyledons</taxon>
        <taxon>Gunneridae</taxon>
        <taxon>Pentapetalae</taxon>
        <taxon>rosids</taxon>
        <taxon>malvids</taxon>
        <taxon>Malvales</taxon>
        <taxon>Dipterocarpaceae</taxon>
        <taxon>Rubroshorea</taxon>
    </lineage>
</organism>
<accession>A0AAV5IDC8</accession>
<evidence type="ECO:0000256" key="1">
    <source>
        <dbReference type="SAM" id="MobiDB-lite"/>
    </source>
</evidence>
<evidence type="ECO:0000313" key="3">
    <source>
        <dbReference type="Proteomes" id="UP001054252"/>
    </source>
</evidence>
<gene>
    <name evidence="2" type="ORF">SLEP1_g10694</name>
</gene>
<protein>
    <submittedName>
        <fullName evidence="2">Uncharacterized protein</fullName>
    </submittedName>
</protein>
<dbReference type="EMBL" id="BPVZ01000011">
    <property type="protein sequence ID" value="GKU97556.1"/>
    <property type="molecule type" value="Genomic_DNA"/>
</dbReference>
<feature type="region of interest" description="Disordered" evidence="1">
    <location>
        <begin position="182"/>
        <end position="225"/>
    </location>
</feature>
<comment type="caution">
    <text evidence="2">The sequence shown here is derived from an EMBL/GenBank/DDBJ whole genome shotgun (WGS) entry which is preliminary data.</text>
</comment>
<dbReference type="AlphaFoldDB" id="A0AAV5IDC8"/>
<feature type="compositionally biased region" description="Low complexity" evidence="1">
    <location>
        <begin position="194"/>
        <end position="213"/>
    </location>
</feature>
<name>A0AAV5IDC8_9ROSI</name>
<proteinExistence type="predicted"/>
<keyword evidence="3" id="KW-1185">Reference proteome</keyword>